<gene>
    <name evidence="6" type="ORF">SLS56_003716</name>
</gene>
<dbReference type="Proteomes" id="UP001521116">
    <property type="component" value="Unassembled WGS sequence"/>
</dbReference>
<evidence type="ECO:0000256" key="2">
    <source>
        <dbReference type="ARBA" id="ARBA00022692"/>
    </source>
</evidence>
<accession>A0ABR3SY90</accession>
<evidence type="ECO:0000313" key="7">
    <source>
        <dbReference type="Proteomes" id="UP001521116"/>
    </source>
</evidence>
<evidence type="ECO:0000256" key="5">
    <source>
        <dbReference type="SAM" id="Phobius"/>
    </source>
</evidence>
<proteinExistence type="predicted"/>
<evidence type="ECO:0000313" key="6">
    <source>
        <dbReference type="EMBL" id="KAL1632301.1"/>
    </source>
</evidence>
<dbReference type="EMBL" id="JAJVDC020000031">
    <property type="protein sequence ID" value="KAL1632301.1"/>
    <property type="molecule type" value="Genomic_DNA"/>
</dbReference>
<evidence type="ECO:0000256" key="3">
    <source>
        <dbReference type="ARBA" id="ARBA00022989"/>
    </source>
</evidence>
<protein>
    <submittedName>
        <fullName evidence="6">Uncharacterized protein</fullName>
    </submittedName>
</protein>
<feature type="transmembrane region" description="Helical" evidence="5">
    <location>
        <begin position="77"/>
        <end position="105"/>
    </location>
</feature>
<organism evidence="6 7">
    <name type="scientific">Neofusicoccum ribis</name>
    <dbReference type="NCBI Taxonomy" id="45134"/>
    <lineage>
        <taxon>Eukaryota</taxon>
        <taxon>Fungi</taxon>
        <taxon>Dikarya</taxon>
        <taxon>Ascomycota</taxon>
        <taxon>Pezizomycotina</taxon>
        <taxon>Dothideomycetes</taxon>
        <taxon>Dothideomycetes incertae sedis</taxon>
        <taxon>Botryosphaeriales</taxon>
        <taxon>Botryosphaeriaceae</taxon>
        <taxon>Neofusicoccum</taxon>
    </lineage>
</organism>
<feature type="transmembrane region" description="Helical" evidence="5">
    <location>
        <begin position="126"/>
        <end position="145"/>
    </location>
</feature>
<keyword evidence="7" id="KW-1185">Reference proteome</keyword>
<dbReference type="InterPro" id="IPR023352">
    <property type="entry name" value="MAPEG-like_dom_sf"/>
</dbReference>
<keyword evidence="2 5" id="KW-0812">Transmembrane</keyword>
<dbReference type="Pfam" id="PF01124">
    <property type="entry name" value="MAPEG"/>
    <property type="match status" value="1"/>
</dbReference>
<reference evidence="6 7" key="1">
    <citation type="submission" date="2024-02" db="EMBL/GenBank/DDBJ databases">
        <title>De novo assembly and annotation of 12 fungi associated with fruit tree decline syndrome in Ontario, Canada.</title>
        <authorList>
            <person name="Sulman M."/>
            <person name="Ellouze W."/>
            <person name="Ilyukhin E."/>
        </authorList>
    </citation>
    <scope>NUCLEOTIDE SEQUENCE [LARGE SCALE GENOMIC DNA]</scope>
    <source>
        <strain evidence="6 7">M1-105</strain>
    </source>
</reference>
<comment type="subcellular location">
    <subcellularLocation>
        <location evidence="1">Membrane</location>
    </subcellularLocation>
</comment>
<comment type="caution">
    <text evidence="6">The sequence shown here is derived from an EMBL/GenBank/DDBJ whole genome shotgun (WGS) entry which is preliminary data.</text>
</comment>
<keyword evidence="3 5" id="KW-1133">Transmembrane helix</keyword>
<dbReference type="PANTHER" id="PTHR35371">
    <property type="entry name" value="INNER MEMBRANE PROTEIN"/>
    <property type="match status" value="1"/>
</dbReference>
<evidence type="ECO:0000256" key="4">
    <source>
        <dbReference type="ARBA" id="ARBA00023136"/>
    </source>
</evidence>
<sequence>MPNYSLLSIPAMWLTAQVPHAYAVSLVKRANNNRFDNANSKGSAFQAALKTSVPAATLARYERAEAAHRNGMENLPFFAAAVLAAKWAGVGEGVVAATAAVYLALRVLYNGLYIHVTSQKKSFARTGVWVVSMVVALSLFVRAAVA</sequence>
<dbReference type="InterPro" id="IPR001129">
    <property type="entry name" value="Membr-assoc_MAPEG"/>
</dbReference>
<dbReference type="Gene3D" id="1.20.120.550">
    <property type="entry name" value="Membrane associated eicosanoid/glutathione metabolism-like domain"/>
    <property type="match status" value="1"/>
</dbReference>
<evidence type="ECO:0000256" key="1">
    <source>
        <dbReference type="ARBA" id="ARBA00004370"/>
    </source>
</evidence>
<keyword evidence="4 5" id="KW-0472">Membrane</keyword>
<dbReference type="SUPFAM" id="SSF161084">
    <property type="entry name" value="MAPEG domain-like"/>
    <property type="match status" value="1"/>
</dbReference>
<dbReference type="PANTHER" id="PTHR35371:SF1">
    <property type="entry name" value="BLR7753 PROTEIN"/>
    <property type="match status" value="1"/>
</dbReference>
<name>A0ABR3SY90_9PEZI</name>